<gene>
    <name evidence="3" type="ORF">JX265_001218</name>
</gene>
<feature type="region of interest" description="Disordered" evidence="1">
    <location>
        <begin position="568"/>
        <end position="910"/>
    </location>
</feature>
<keyword evidence="4" id="KW-1185">Reference proteome</keyword>
<feature type="compositionally biased region" description="Low complexity" evidence="1">
    <location>
        <begin position="779"/>
        <end position="790"/>
    </location>
</feature>
<comment type="caution">
    <text evidence="3">The sequence shown here is derived from an EMBL/GenBank/DDBJ whole genome shotgun (WGS) entry which is preliminary data.</text>
</comment>
<protein>
    <recommendedName>
        <fullName evidence="2">DUF7730 domain-containing protein</fullName>
    </recommendedName>
</protein>
<feature type="compositionally biased region" description="Basic and acidic residues" evidence="1">
    <location>
        <begin position="871"/>
        <end position="880"/>
    </location>
</feature>
<feature type="region of interest" description="Disordered" evidence="1">
    <location>
        <begin position="1"/>
        <end position="69"/>
    </location>
</feature>
<name>A0A9P9WXA8_9PEZI</name>
<feature type="compositionally biased region" description="Low complexity" evidence="1">
    <location>
        <begin position="669"/>
        <end position="681"/>
    </location>
</feature>
<dbReference type="InterPro" id="IPR056632">
    <property type="entry name" value="DUF7730"/>
</dbReference>
<feature type="compositionally biased region" description="Low complexity" evidence="1">
    <location>
        <begin position="206"/>
        <end position="217"/>
    </location>
</feature>
<proteinExistence type="predicted"/>
<feature type="domain" description="DUF7730" evidence="2">
    <location>
        <begin position="244"/>
        <end position="389"/>
    </location>
</feature>
<sequence>MDSDNSDLDMGRVQDYEIEFPDEESDAVGSDNEAQDASDDDIDDPDVDANILLQDTTDDSSADENAPQEDLWELYHRQVTLCQRKSREMREMNRRHLAVKQDLDEKDTRLRQDNKQLASLVRDLERKNEELRNPPPRRQAEPWISRLREYVPEIDPGEDPDLGEWESICGACNKQNNMSQKVRNIHPNLELHGECSDEDYTRNISNDIDGANGANGNDGDDGGIDDNNGNPNNQAGLAFRPFDFNKLPIEVQGKIFERHFVKPGLIHCLSRLDDRHPPKQRAHFPFAESGTSGLPHRFAYGTGITRTSVMKAKKPSEVLSSLLVCRRWFYIGVHAFYGMNTFAFSSLGEFGRFFKGIGRARAERIAHVELFWQGSIMPHDPRTRVNQRTLPLTWLTRSKRLQTLAIHTDESSESRTRRKHEFPRKTKNNGARTKQADMSDRYKDYTRAKIERLKPHQKLLKRTAQQPNFRGYRSMRTCHGMDYVYQLRGMQWVRFYEVHNNAGQREHIRDWSFANEINVVVTLPKQQAYASECDITNLSRLPGLPNTWRAQDQDLALVDSFYSPRMVDVDDDSDTSSARSGSPSPAPSTADTDISDLDFDFDEPRPEIIFPDEGYQSGPDMNIGQDVDADVPHKVEDSDSDNEPQNDPNAGPDEDSDGDSDNDSDGGPDDIPGGINADPGGRANPGPSPDPEPGPEPGSGSESGSEHSSDNSDAVFDNAASTTDAERANDTQLTAPESAAEGAESGEAMDQDGDDDDRESVATSGLFVRSDGPSSIRGPPSVVPSVTPSTALSTGRASLAFRGMAPPPRPNPVVIDLTADDSDDDGSSTVSSSFDSESLFVRSRRDGSTIAAHGSSSDERRRQIFVDLTADEVKREDDRSSVTSSGTKRTRDDDGGDSGKQENKRPRIAL</sequence>
<evidence type="ECO:0000256" key="1">
    <source>
        <dbReference type="SAM" id="MobiDB-lite"/>
    </source>
</evidence>
<accession>A0A9P9WXA8</accession>
<feature type="region of interest" description="Disordered" evidence="1">
    <location>
        <begin position="206"/>
        <end position="235"/>
    </location>
</feature>
<evidence type="ECO:0000313" key="3">
    <source>
        <dbReference type="EMBL" id="KAI1880978.1"/>
    </source>
</evidence>
<evidence type="ECO:0000313" key="4">
    <source>
        <dbReference type="Proteomes" id="UP000829685"/>
    </source>
</evidence>
<evidence type="ECO:0000259" key="2">
    <source>
        <dbReference type="Pfam" id="PF24864"/>
    </source>
</evidence>
<feature type="compositionally biased region" description="Acidic residues" evidence="1">
    <location>
        <begin position="33"/>
        <end position="47"/>
    </location>
</feature>
<feature type="compositionally biased region" description="Basic and acidic residues" evidence="1">
    <location>
        <begin position="889"/>
        <end position="910"/>
    </location>
</feature>
<feature type="compositionally biased region" description="Acidic residues" evidence="1">
    <location>
        <begin position="56"/>
        <end position="69"/>
    </location>
</feature>
<feature type="compositionally biased region" description="Acidic residues" evidence="1">
    <location>
        <begin position="16"/>
        <end position="26"/>
    </location>
</feature>
<feature type="compositionally biased region" description="Basic residues" evidence="1">
    <location>
        <begin position="416"/>
        <end position="427"/>
    </location>
</feature>
<dbReference type="Proteomes" id="UP000829685">
    <property type="component" value="Unassembled WGS sequence"/>
</dbReference>
<feature type="compositionally biased region" description="Pro residues" evidence="1">
    <location>
        <begin position="686"/>
        <end position="696"/>
    </location>
</feature>
<feature type="compositionally biased region" description="Low complexity" evidence="1">
    <location>
        <begin position="575"/>
        <end position="592"/>
    </location>
</feature>
<dbReference type="AlphaFoldDB" id="A0A9P9WXA8"/>
<feature type="compositionally biased region" description="Acidic residues" evidence="1">
    <location>
        <begin position="747"/>
        <end position="758"/>
    </location>
</feature>
<feature type="compositionally biased region" description="Low complexity" evidence="1">
    <location>
        <begin position="737"/>
        <end position="746"/>
    </location>
</feature>
<reference evidence="3" key="1">
    <citation type="submission" date="2021-03" db="EMBL/GenBank/DDBJ databases">
        <title>Revisited historic fungal species revealed as producer of novel bioactive compounds through whole genome sequencing and comparative genomics.</title>
        <authorList>
            <person name="Vignolle G.A."/>
            <person name="Hochenegger N."/>
            <person name="Mach R.L."/>
            <person name="Mach-Aigner A.R."/>
            <person name="Javad Rahimi M."/>
            <person name="Salim K.A."/>
            <person name="Chan C.M."/>
            <person name="Lim L.B.L."/>
            <person name="Cai F."/>
            <person name="Druzhinina I.S."/>
            <person name="U'Ren J.M."/>
            <person name="Derntl C."/>
        </authorList>
    </citation>
    <scope>NUCLEOTIDE SEQUENCE</scope>
    <source>
        <strain evidence="3">TUCIM 5799</strain>
    </source>
</reference>
<feature type="region of interest" description="Disordered" evidence="1">
    <location>
        <begin position="408"/>
        <end position="438"/>
    </location>
</feature>
<dbReference type="Pfam" id="PF24864">
    <property type="entry name" value="DUF7730"/>
    <property type="match status" value="1"/>
</dbReference>
<feature type="compositionally biased region" description="Acidic residues" evidence="1">
    <location>
        <begin position="652"/>
        <end position="668"/>
    </location>
</feature>
<organism evidence="3 4">
    <name type="scientific">Neoarthrinium moseri</name>
    <dbReference type="NCBI Taxonomy" id="1658444"/>
    <lineage>
        <taxon>Eukaryota</taxon>
        <taxon>Fungi</taxon>
        <taxon>Dikarya</taxon>
        <taxon>Ascomycota</taxon>
        <taxon>Pezizomycotina</taxon>
        <taxon>Sordariomycetes</taxon>
        <taxon>Xylariomycetidae</taxon>
        <taxon>Amphisphaeriales</taxon>
        <taxon>Apiosporaceae</taxon>
        <taxon>Neoarthrinium</taxon>
    </lineage>
</organism>
<feature type="compositionally biased region" description="Low complexity" evidence="1">
    <location>
        <begin position="827"/>
        <end position="838"/>
    </location>
</feature>
<dbReference type="EMBL" id="JAFIMR010000002">
    <property type="protein sequence ID" value="KAI1880978.1"/>
    <property type="molecule type" value="Genomic_DNA"/>
</dbReference>